<feature type="compositionally biased region" description="Polar residues" evidence="10">
    <location>
        <begin position="547"/>
        <end position="558"/>
    </location>
</feature>
<dbReference type="EC" id="2.7.11.1" evidence="1"/>
<dbReference type="InterPro" id="IPR017441">
    <property type="entry name" value="Protein_kinase_ATP_BS"/>
</dbReference>
<organism evidence="13 14">
    <name type="scientific">Chthonomonas calidirosea (strain DSM 23976 / ICMP 18418 / T49)</name>
    <dbReference type="NCBI Taxonomy" id="1303518"/>
    <lineage>
        <taxon>Bacteria</taxon>
        <taxon>Bacillati</taxon>
        <taxon>Armatimonadota</taxon>
        <taxon>Chthonomonadia</taxon>
        <taxon>Chthonomonadales</taxon>
        <taxon>Chthonomonadaceae</taxon>
        <taxon>Chthonomonas</taxon>
    </lineage>
</organism>
<dbReference type="PROSITE" id="PS00107">
    <property type="entry name" value="PROTEIN_KINASE_ATP"/>
    <property type="match status" value="1"/>
</dbReference>
<dbReference type="PANTHER" id="PTHR24363:SF0">
    <property type="entry name" value="SERINE_THREONINE KINASE LIKE DOMAIN CONTAINING 1"/>
    <property type="match status" value="1"/>
</dbReference>
<evidence type="ECO:0000256" key="6">
    <source>
        <dbReference type="ARBA" id="ARBA00022840"/>
    </source>
</evidence>
<dbReference type="InParanoid" id="S0EUT3"/>
<evidence type="ECO:0000256" key="9">
    <source>
        <dbReference type="PROSITE-ProRule" id="PRU10141"/>
    </source>
</evidence>
<feature type="region of interest" description="Disordered" evidence="10">
    <location>
        <begin position="354"/>
        <end position="382"/>
    </location>
</feature>
<feature type="domain" description="Protein kinase" evidence="12">
    <location>
        <begin position="21"/>
        <end position="276"/>
    </location>
</feature>
<keyword evidence="11" id="KW-1133">Transmembrane helix</keyword>
<sequence length="558" mass="60020">MSGEQVAWERLKTGDILNERYRILRILGKGGMGTVYMAEHLHLNTLVAIKEVRLPKASDSEQEPKEQEAVLHEAQVLVQLHHPNLPKVTDAFIENDKFYLVMEYIEGVTLETFLRNQERTHLDVSKVVAWGIQIADVLDYLHRQDPPIIFRDLKPSNVMLRADGSICLIDFGIARRFQPGASRDTALLGSVGYSPPEQFGKRQTDMRSDIYALGATLHHLLTGHDPASQPFKFPPMRSLNPKVPESLERLVAACLALEPEARPQTAREVKEALENIQKEIVLSGSLSGSYSPSGSVAIPSASAALTSSHLESTTKKWAQLGIVVGAIIVIGLVGVVIAVTRQLHKEAKPSVVVTTQVPSSPTLPTPDTSPPSNSTTTPLTTVPVEPTAPPPQPLIDTSTVTLAPQPALQKPNNPVLPITVSGSIVGHAGTNAMIVVYFYRDDKALVPLLAADPTNNSYATTNGQLGIAAQLTVTSDPQPFTWNTAVPLKEIPIDAVSAGQVYARAEVLIGGQRICISPIVNLMLYLPPPTPANGSNPSNSISGGMSTANPLYGTTGQP</sequence>
<keyword evidence="2 13" id="KW-0723">Serine/threonine-protein kinase</keyword>
<evidence type="ECO:0000313" key="13">
    <source>
        <dbReference type="EMBL" id="CCW35430.1"/>
    </source>
</evidence>
<dbReference type="CDD" id="cd14014">
    <property type="entry name" value="STKc_PknB_like"/>
    <property type="match status" value="1"/>
</dbReference>
<evidence type="ECO:0000256" key="11">
    <source>
        <dbReference type="SAM" id="Phobius"/>
    </source>
</evidence>
<dbReference type="Gene3D" id="1.10.510.10">
    <property type="entry name" value="Transferase(Phosphotransferase) domain 1"/>
    <property type="match status" value="1"/>
</dbReference>
<dbReference type="InterPro" id="IPR000719">
    <property type="entry name" value="Prot_kinase_dom"/>
</dbReference>
<evidence type="ECO:0000256" key="3">
    <source>
        <dbReference type="ARBA" id="ARBA00022679"/>
    </source>
</evidence>
<dbReference type="EMBL" id="HF951689">
    <property type="protein sequence ID" value="CCW35430.1"/>
    <property type="molecule type" value="Genomic_DNA"/>
</dbReference>
<keyword evidence="11" id="KW-0472">Membrane</keyword>
<evidence type="ECO:0000256" key="4">
    <source>
        <dbReference type="ARBA" id="ARBA00022741"/>
    </source>
</evidence>
<keyword evidence="3" id="KW-0808">Transferase</keyword>
<feature type="compositionally biased region" description="Low complexity" evidence="10">
    <location>
        <begin position="370"/>
        <end position="382"/>
    </location>
</feature>
<keyword evidence="11" id="KW-0812">Transmembrane</keyword>
<evidence type="ECO:0000256" key="7">
    <source>
        <dbReference type="ARBA" id="ARBA00047899"/>
    </source>
</evidence>
<feature type="region of interest" description="Disordered" evidence="10">
    <location>
        <begin position="533"/>
        <end position="558"/>
    </location>
</feature>
<comment type="catalytic activity">
    <reaction evidence="8">
        <text>L-seryl-[protein] + ATP = O-phospho-L-seryl-[protein] + ADP + H(+)</text>
        <dbReference type="Rhea" id="RHEA:17989"/>
        <dbReference type="Rhea" id="RHEA-COMP:9863"/>
        <dbReference type="Rhea" id="RHEA-COMP:11604"/>
        <dbReference type="ChEBI" id="CHEBI:15378"/>
        <dbReference type="ChEBI" id="CHEBI:29999"/>
        <dbReference type="ChEBI" id="CHEBI:30616"/>
        <dbReference type="ChEBI" id="CHEBI:83421"/>
        <dbReference type="ChEBI" id="CHEBI:456216"/>
        <dbReference type="EC" id="2.7.11.1"/>
    </reaction>
</comment>
<feature type="binding site" evidence="9">
    <location>
        <position position="50"/>
    </location>
    <ligand>
        <name>ATP</name>
        <dbReference type="ChEBI" id="CHEBI:30616"/>
    </ligand>
</feature>
<dbReference type="Gene3D" id="3.30.200.20">
    <property type="entry name" value="Phosphorylase Kinase, domain 1"/>
    <property type="match status" value="1"/>
</dbReference>
<dbReference type="Proteomes" id="UP000014227">
    <property type="component" value="Chromosome I"/>
</dbReference>
<evidence type="ECO:0000256" key="10">
    <source>
        <dbReference type="SAM" id="MobiDB-lite"/>
    </source>
</evidence>
<dbReference type="OrthoDB" id="9785148at2"/>
<dbReference type="Pfam" id="PF00069">
    <property type="entry name" value="Pkinase"/>
    <property type="match status" value="1"/>
</dbReference>
<dbReference type="GO" id="GO:0004674">
    <property type="term" value="F:protein serine/threonine kinase activity"/>
    <property type="evidence" value="ECO:0007669"/>
    <property type="project" value="UniProtKB-KW"/>
</dbReference>
<accession>S0EUT3</accession>
<evidence type="ECO:0000256" key="8">
    <source>
        <dbReference type="ARBA" id="ARBA00048679"/>
    </source>
</evidence>
<gene>
    <name evidence="13" type="ORF">CCALI_01614</name>
</gene>
<reference evidence="14" key="1">
    <citation type="submission" date="2013-03" db="EMBL/GenBank/DDBJ databases">
        <title>Genome sequence of Chthonomonas calidirosea, the first sequenced genome from the Armatimonadetes phylum (formally candidate division OP10).</title>
        <authorList>
            <person name="Lee K.C.Y."/>
            <person name="Morgan X.C."/>
            <person name="Dunfield P.F."/>
            <person name="Tamas I."/>
            <person name="Houghton K.M."/>
            <person name="Vyssotski M."/>
            <person name="Ryan J.L.J."/>
            <person name="Lagutin K."/>
            <person name="McDonald I.R."/>
            <person name="Stott M.B."/>
        </authorList>
    </citation>
    <scope>NUCLEOTIDE SEQUENCE [LARGE SCALE GENOMIC DNA]</scope>
    <source>
        <strain evidence="14">DSM 23976 / ICMP 18418 / T49</strain>
    </source>
</reference>
<name>S0EUT3_CHTCT</name>
<dbReference type="SUPFAM" id="SSF56112">
    <property type="entry name" value="Protein kinase-like (PK-like)"/>
    <property type="match status" value="1"/>
</dbReference>
<proteinExistence type="predicted"/>
<keyword evidence="14" id="KW-1185">Reference proteome</keyword>
<dbReference type="PROSITE" id="PS50011">
    <property type="entry name" value="PROTEIN_KINASE_DOM"/>
    <property type="match status" value="1"/>
</dbReference>
<dbReference type="PANTHER" id="PTHR24363">
    <property type="entry name" value="SERINE/THREONINE PROTEIN KINASE"/>
    <property type="match status" value="1"/>
</dbReference>
<protein>
    <recommendedName>
        <fullName evidence="1">non-specific serine/threonine protein kinase</fullName>
        <ecNumber evidence="1">2.7.11.1</ecNumber>
    </recommendedName>
</protein>
<dbReference type="KEGG" id="ccz:CCALI_01614"/>
<dbReference type="RefSeq" id="WP_016482963.1">
    <property type="nucleotide sequence ID" value="NC_021487.1"/>
</dbReference>
<keyword evidence="6 9" id="KW-0067">ATP-binding</keyword>
<evidence type="ECO:0000256" key="2">
    <source>
        <dbReference type="ARBA" id="ARBA00022527"/>
    </source>
</evidence>
<dbReference type="InterPro" id="IPR011009">
    <property type="entry name" value="Kinase-like_dom_sf"/>
</dbReference>
<evidence type="ECO:0000256" key="5">
    <source>
        <dbReference type="ARBA" id="ARBA00022777"/>
    </source>
</evidence>
<keyword evidence="5 13" id="KW-0418">Kinase</keyword>
<dbReference type="HOGENOM" id="CLU_488091_0_0_0"/>
<dbReference type="SMART" id="SM00220">
    <property type="entry name" value="S_TKc"/>
    <property type="match status" value="1"/>
</dbReference>
<evidence type="ECO:0000313" key="14">
    <source>
        <dbReference type="Proteomes" id="UP000014227"/>
    </source>
</evidence>
<keyword evidence="4 9" id="KW-0547">Nucleotide-binding</keyword>
<dbReference type="AlphaFoldDB" id="S0EUT3"/>
<dbReference type="GO" id="GO:0005524">
    <property type="term" value="F:ATP binding"/>
    <property type="evidence" value="ECO:0007669"/>
    <property type="project" value="UniProtKB-UniRule"/>
</dbReference>
<dbReference type="eggNOG" id="COG0515">
    <property type="taxonomic scope" value="Bacteria"/>
</dbReference>
<dbReference type="STRING" id="454171.CP488_02481"/>
<comment type="catalytic activity">
    <reaction evidence="7">
        <text>L-threonyl-[protein] + ATP = O-phospho-L-threonyl-[protein] + ADP + H(+)</text>
        <dbReference type="Rhea" id="RHEA:46608"/>
        <dbReference type="Rhea" id="RHEA-COMP:11060"/>
        <dbReference type="Rhea" id="RHEA-COMP:11605"/>
        <dbReference type="ChEBI" id="CHEBI:15378"/>
        <dbReference type="ChEBI" id="CHEBI:30013"/>
        <dbReference type="ChEBI" id="CHEBI:30616"/>
        <dbReference type="ChEBI" id="CHEBI:61977"/>
        <dbReference type="ChEBI" id="CHEBI:456216"/>
        <dbReference type="EC" id="2.7.11.1"/>
    </reaction>
</comment>
<feature type="compositionally biased region" description="Low complexity" evidence="10">
    <location>
        <begin position="533"/>
        <end position="546"/>
    </location>
</feature>
<evidence type="ECO:0000256" key="1">
    <source>
        <dbReference type="ARBA" id="ARBA00012513"/>
    </source>
</evidence>
<feature type="transmembrane region" description="Helical" evidence="11">
    <location>
        <begin position="317"/>
        <end position="339"/>
    </location>
</feature>
<evidence type="ECO:0000259" key="12">
    <source>
        <dbReference type="PROSITE" id="PS50011"/>
    </source>
</evidence>
<dbReference type="PATRIC" id="fig|1303518.3.peg.1659"/>